<sequence length="138" mass="14277">MSREPAAPGSANGTGANPDARRLVELLRDDAIDAAIDAGLMACSDDALRGLDEASRTLVVETRRRLQAAWDARARYRSRQARLARRKPEREARRAAASPPDSGKAGDGSPTAAPAVTPGLPAAAAAALARAKARAGSP</sequence>
<feature type="compositionally biased region" description="Basic residues" evidence="1">
    <location>
        <begin position="75"/>
        <end position="85"/>
    </location>
</feature>
<reference evidence="2 3" key="1">
    <citation type="submission" date="2019-08" db="EMBL/GenBank/DDBJ databases">
        <title>Luteimonas viscosus sp. nov., isolated from soil of a sunflower field.</title>
        <authorList>
            <person name="Jianli Z."/>
            <person name="Ying Z."/>
        </authorList>
    </citation>
    <scope>NUCLEOTIDE SEQUENCE [LARGE SCALE GENOMIC DNA]</scope>
    <source>
        <strain evidence="2 3">XBU10</strain>
    </source>
</reference>
<dbReference type="EMBL" id="VTFT01000001">
    <property type="protein sequence ID" value="TYT25359.1"/>
    <property type="molecule type" value="Genomic_DNA"/>
</dbReference>
<evidence type="ECO:0000313" key="3">
    <source>
        <dbReference type="Proteomes" id="UP000324973"/>
    </source>
</evidence>
<name>A0A5D4XLC6_9GAMM</name>
<evidence type="ECO:0000256" key="1">
    <source>
        <dbReference type="SAM" id="MobiDB-lite"/>
    </source>
</evidence>
<dbReference type="AlphaFoldDB" id="A0A5D4XLC6"/>
<keyword evidence="3" id="KW-1185">Reference proteome</keyword>
<organism evidence="2 3">
    <name type="scientific">Luteimonas viscosa</name>
    <dbReference type="NCBI Taxonomy" id="1132694"/>
    <lineage>
        <taxon>Bacteria</taxon>
        <taxon>Pseudomonadati</taxon>
        <taxon>Pseudomonadota</taxon>
        <taxon>Gammaproteobacteria</taxon>
        <taxon>Lysobacterales</taxon>
        <taxon>Lysobacteraceae</taxon>
        <taxon>Luteimonas</taxon>
    </lineage>
</organism>
<feature type="region of interest" description="Disordered" evidence="1">
    <location>
        <begin position="75"/>
        <end position="118"/>
    </location>
</feature>
<dbReference type="Proteomes" id="UP000324973">
    <property type="component" value="Unassembled WGS sequence"/>
</dbReference>
<gene>
    <name evidence="2" type="ORF">FZO89_03235</name>
</gene>
<dbReference type="RefSeq" id="WP_149101910.1">
    <property type="nucleotide sequence ID" value="NZ_VTFT01000001.1"/>
</dbReference>
<evidence type="ECO:0000313" key="2">
    <source>
        <dbReference type="EMBL" id="TYT25359.1"/>
    </source>
</evidence>
<protein>
    <submittedName>
        <fullName evidence="2">Uncharacterized protein</fullName>
    </submittedName>
</protein>
<accession>A0A5D4XLC6</accession>
<proteinExistence type="predicted"/>
<comment type="caution">
    <text evidence="2">The sequence shown here is derived from an EMBL/GenBank/DDBJ whole genome shotgun (WGS) entry which is preliminary data.</text>
</comment>